<proteinExistence type="predicted"/>
<dbReference type="PRINTS" id="PR00598">
    <property type="entry name" value="HTHMARR"/>
</dbReference>
<dbReference type="InterPro" id="IPR036388">
    <property type="entry name" value="WH-like_DNA-bd_sf"/>
</dbReference>
<evidence type="ECO:0000259" key="4">
    <source>
        <dbReference type="PROSITE" id="PS50995"/>
    </source>
</evidence>
<sequence>MKNFYDKVELRIVSMFNSYMELSRKQYEYCPGVCLHPSEIHALRYIASASTINMTELARSLSMTRGGISKCIGKLEKMGLVRRYKYVKNQKEIYLHLTEKGVEAYLGHELYHAKMKDAIEKFGCSLTGEEEKVILHFLDTYLAQQKGLQNEANTKKMKGE</sequence>
<keyword evidence="2" id="KW-0238">DNA-binding</keyword>
<dbReference type="InterPro" id="IPR036390">
    <property type="entry name" value="WH_DNA-bd_sf"/>
</dbReference>
<evidence type="ECO:0000256" key="3">
    <source>
        <dbReference type="ARBA" id="ARBA00023163"/>
    </source>
</evidence>
<dbReference type="SMART" id="SM00347">
    <property type="entry name" value="HTH_MARR"/>
    <property type="match status" value="1"/>
</dbReference>
<organism evidence="5">
    <name type="scientific">bioreactor metagenome</name>
    <dbReference type="NCBI Taxonomy" id="1076179"/>
    <lineage>
        <taxon>unclassified sequences</taxon>
        <taxon>metagenomes</taxon>
        <taxon>ecological metagenomes</taxon>
    </lineage>
</organism>
<dbReference type="GO" id="GO:0003677">
    <property type="term" value="F:DNA binding"/>
    <property type="evidence" value="ECO:0007669"/>
    <property type="project" value="UniProtKB-KW"/>
</dbReference>
<dbReference type="PANTHER" id="PTHR35790:SF4">
    <property type="entry name" value="HTH-TYPE TRANSCRIPTIONAL REGULATOR PCHR"/>
    <property type="match status" value="1"/>
</dbReference>
<accession>A0A645BHX0</accession>
<dbReference type="PANTHER" id="PTHR35790">
    <property type="entry name" value="HTH-TYPE TRANSCRIPTIONAL REGULATOR PCHR"/>
    <property type="match status" value="1"/>
</dbReference>
<dbReference type="InterPro" id="IPR052067">
    <property type="entry name" value="Metal_resp_HTH_trans_reg"/>
</dbReference>
<comment type="caution">
    <text evidence="5">The sequence shown here is derived from an EMBL/GenBank/DDBJ whole genome shotgun (WGS) entry which is preliminary data.</text>
</comment>
<protein>
    <recommendedName>
        <fullName evidence="4">HTH marR-type domain-containing protein</fullName>
    </recommendedName>
</protein>
<dbReference type="SUPFAM" id="SSF46785">
    <property type="entry name" value="Winged helix' DNA-binding domain"/>
    <property type="match status" value="1"/>
</dbReference>
<evidence type="ECO:0000256" key="2">
    <source>
        <dbReference type="ARBA" id="ARBA00023125"/>
    </source>
</evidence>
<dbReference type="EMBL" id="VSSQ01019049">
    <property type="protein sequence ID" value="MPM62793.1"/>
    <property type="molecule type" value="Genomic_DNA"/>
</dbReference>
<gene>
    <name evidence="5" type="ORF">SDC9_109671</name>
</gene>
<dbReference type="GO" id="GO:0003700">
    <property type="term" value="F:DNA-binding transcription factor activity"/>
    <property type="evidence" value="ECO:0007669"/>
    <property type="project" value="InterPro"/>
</dbReference>
<keyword evidence="1" id="KW-0805">Transcription regulation</keyword>
<dbReference type="Gene3D" id="1.10.10.10">
    <property type="entry name" value="Winged helix-like DNA-binding domain superfamily/Winged helix DNA-binding domain"/>
    <property type="match status" value="1"/>
</dbReference>
<name>A0A645BHX0_9ZZZZ</name>
<dbReference type="InterPro" id="IPR000835">
    <property type="entry name" value="HTH_MarR-typ"/>
</dbReference>
<evidence type="ECO:0000313" key="5">
    <source>
        <dbReference type="EMBL" id="MPM62793.1"/>
    </source>
</evidence>
<dbReference type="Pfam" id="PF01047">
    <property type="entry name" value="MarR"/>
    <property type="match status" value="1"/>
</dbReference>
<reference evidence="5" key="1">
    <citation type="submission" date="2019-08" db="EMBL/GenBank/DDBJ databases">
        <authorList>
            <person name="Kucharzyk K."/>
            <person name="Murdoch R.W."/>
            <person name="Higgins S."/>
            <person name="Loffler F."/>
        </authorList>
    </citation>
    <scope>NUCLEOTIDE SEQUENCE</scope>
</reference>
<evidence type="ECO:0000256" key="1">
    <source>
        <dbReference type="ARBA" id="ARBA00023015"/>
    </source>
</evidence>
<feature type="domain" description="HTH marR-type" evidence="4">
    <location>
        <begin position="1"/>
        <end position="143"/>
    </location>
</feature>
<dbReference type="AlphaFoldDB" id="A0A645BHX0"/>
<keyword evidence="3" id="KW-0804">Transcription</keyword>
<dbReference type="PROSITE" id="PS50995">
    <property type="entry name" value="HTH_MARR_2"/>
    <property type="match status" value="1"/>
</dbReference>